<dbReference type="EMBL" id="JABXXQ010000147">
    <property type="protein sequence ID" value="NVN30403.1"/>
    <property type="molecule type" value="Genomic_DNA"/>
</dbReference>
<dbReference type="InterPro" id="IPR000550">
    <property type="entry name" value="Hppk"/>
</dbReference>
<evidence type="ECO:0000256" key="10">
    <source>
        <dbReference type="ARBA" id="ARBA00029409"/>
    </source>
</evidence>
<dbReference type="GO" id="GO:0046654">
    <property type="term" value="P:tetrahydrofolate biosynthetic process"/>
    <property type="evidence" value="ECO:0007669"/>
    <property type="project" value="UniProtKB-UniPathway"/>
</dbReference>
<feature type="domain" description="7,8-dihydro-6-hydroxymethylpterin-pyrophosphokinase" evidence="13">
    <location>
        <begin position="3"/>
        <end position="140"/>
    </location>
</feature>
<name>A0A850NLA9_9PROT</name>
<keyword evidence="16" id="KW-1185">Reference proteome</keyword>
<evidence type="ECO:0000313" key="17">
    <source>
        <dbReference type="Proteomes" id="UP000565205"/>
    </source>
</evidence>
<evidence type="ECO:0000256" key="12">
    <source>
        <dbReference type="ARBA" id="ARBA00033413"/>
    </source>
</evidence>
<dbReference type="CDD" id="cd00483">
    <property type="entry name" value="HPPK"/>
    <property type="match status" value="1"/>
</dbReference>
<keyword evidence="8" id="KW-0067">ATP-binding</keyword>
<evidence type="ECO:0000259" key="13">
    <source>
        <dbReference type="Pfam" id="PF01288"/>
    </source>
</evidence>
<dbReference type="GO" id="GO:0046656">
    <property type="term" value="P:folic acid biosynthetic process"/>
    <property type="evidence" value="ECO:0007669"/>
    <property type="project" value="UniProtKB-KW"/>
</dbReference>
<evidence type="ECO:0000313" key="16">
    <source>
        <dbReference type="Proteomes" id="UP000557688"/>
    </source>
</evidence>
<comment type="similarity">
    <text evidence="2">Belongs to the HPPK family.</text>
</comment>
<evidence type="ECO:0000313" key="14">
    <source>
        <dbReference type="EMBL" id="MBB3173230.1"/>
    </source>
</evidence>
<comment type="pathway">
    <text evidence="1">Cofactor biosynthesis; tetrahydrofolate biosynthesis; 2-amino-4-hydroxy-6-hydroxymethyl-7,8-dihydropteridine diphosphate from 7,8-dihydroneopterin triphosphate: step 4/4.</text>
</comment>
<keyword evidence="7 15" id="KW-0418">Kinase</keyword>
<accession>A0A850NLA9</accession>
<reference evidence="14 16" key="2">
    <citation type="submission" date="2020-08" db="EMBL/GenBank/DDBJ databases">
        <title>Genomic Encyclopedia of Type Strains, Phase III (KMG-III): the genomes of soil and plant-associated and newly described type strains.</title>
        <authorList>
            <person name="Whitman W."/>
        </authorList>
    </citation>
    <scope>NUCLEOTIDE SEQUENCE [LARGE SCALE GENOMIC DNA]</scope>
    <source>
        <strain evidence="14 16">CECT 8088</strain>
    </source>
</reference>
<dbReference type="Proteomes" id="UP000565205">
    <property type="component" value="Unassembled WGS sequence"/>
</dbReference>
<dbReference type="GO" id="GO:0005524">
    <property type="term" value="F:ATP binding"/>
    <property type="evidence" value="ECO:0007669"/>
    <property type="project" value="UniProtKB-KW"/>
</dbReference>
<organism evidence="15 17">
    <name type="scientific">Endobacter medicaginis</name>
    <dbReference type="NCBI Taxonomy" id="1181271"/>
    <lineage>
        <taxon>Bacteria</taxon>
        <taxon>Pseudomonadati</taxon>
        <taxon>Pseudomonadota</taxon>
        <taxon>Alphaproteobacteria</taxon>
        <taxon>Acetobacterales</taxon>
        <taxon>Acetobacteraceae</taxon>
        <taxon>Endobacter</taxon>
    </lineage>
</organism>
<dbReference type="GO" id="GO:0003848">
    <property type="term" value="F:2-amino-4-hydroxy-6-hydroxymethyldihydropteridine diphosphokinase activity"/>
    <property type="evidence" value="ECO:0007669"/>
    <property type="project" value="UniProtKB-EC"/>
</dbReference>
<dbReference type="Pfam" id="PF01288">
    <property type="entry name" value="HPPK"/>
    <property type="match status" value="1"/>
</dbReference>
<keyword evidence="5 15" id="KW-0808">Transferase</keyword>
<keyword evidence="6" id="KW-0547">Nucleotide-binding</keyword>
<dbReference type="NCBIfam" id="TIGR01498">
    <property type="entry name" value="folK"/>
    <property type="match status" value="1"/>
</dbReference>
<dbReference type="GO" id="GO:0016301">
    <property type="term" value="F:kinase activity"/>
    <property type="evidence" value="ECO:0007669"/>
    <property type="project" value="UniProtKB-KW"/>
</dbReference>
<evidence type="ECO:0000256" key="11">
    <source>
        <dbReference type="ARBA" id="ARBA00029766"/>
    </source>
</evidence>
<comment type="function">
    <text evidence="10">Catalyzes the transfer of pyrophosphate from adenosine triphosphate (ATP) to 6-hydroxymethyl-7,8-dihydropterin, an enzymatic step in folate biosynthesis pathway.</text>
</comment>
<dbReference type="InterPro" id="IPR035907">
    <property type="entry name" value="Hppk_sf"/>
</dbReference>
<dbReference type="UniPathway" id="UPA00077">
    <property type="reaction ID" value="UER00155"/>
</dbReference>
<evidence type="ECO:0000256" key="9">
    <source>
        <dbReference type="ARBA" id="ARBA00022909"/>
    </source>
</evidence>
<evidence type="ECO:0000256" key="7">
    <source>
        <dbReference type="ARBA" id="ARBA00022777"/>
    </source>
</evidence>
<gene>
    <name evidence="15" type="primary">folK</name>
    <name evidence="14" type="ORF">FHR90_001048</name>
    <name evidence="15" type="ORF">HUK83_08655</name>
</gene>
<keyword evidence="9" id="KW-0289">Folate biosynthesis</keyword>
<dbReference type="SUPFAM" id="SSF55083">
    <property type="entry name" value="6-hydroxymethyl-7,8-dihydropterin pyrophosphokinase, HPPK"/>
    <property type="match status" value="1"/>
</dbReference>
<dbReference type="AlphaFoldDB" id="A0A850NLA9"/>
<evidence type="ECO:0000256" key="4">
    <source>
        <dbReference type="ARBA" id="ARBA00016218"/>
    </source>
</evidence>
<evidence type="ECO:0000256" key="2">
    <source>
        <dbReference type="ARBA" id="ARBA00005810"/>
    </source>
</evidence>
<evidence type="ECO:0000256" key="5">
    <source>
        <dbReference type="ARBA" id="ARBA00022679"/>
    </source>
</evidence>
<protein>
    <recommendedName>
        <fullName evidence="4">2-amino-4-hydroxy-6-hydroxymethyldihydropteridine pyrophosphokinase</fullName>
        <ecNumber evidence="3">2.7.6.3</ecNumber>
    </recommendedName>
    <alternativeName>
        <fullName evidence="11">6-hydroxymethyl-7,8-dihydropterin pyrophosphokinase</fullName>
    </alternativeName>
    <alternativeName>
        <fullName evidence="12">7,8-dihydro-6-hydroxymethylpterin-pyrophosphokinase</fullName>
    </alternativeName>
</protein>
<dbReference type="Proteomes" id="UP000557688">
    <property type="component" value="Unassembled WGS sequence"/>
</dbReference>
<dbReference type="PANTHER" id="PTHR43071">
    <property type="entry name" value="2-AMINO-4-HYDROXY-6-HYDROXYMETHYLDIHYDROPTERIDINE PYROPHOSPHOKINASE"/>
    <property type="match status" value="1"/>
</dbReference>
<dbReference type="Gene3D" id="3.30.70.560">
    <property type="entry name" value="7,8-Dihydro-6-hydroxymethylpterin-pyrophosphokinase HPPK"/>
    <property type="match status" value="1"/>
</dbReference>
<comment type="caution">
    <text evidence="15">The sequence shown here is derived from an EMBL/GenBank/DDBJ whole genome shotgun (WGS) entry which is preliminary data.</text>
</comment>
<evidence type="ECO:0000256" key="1">
    <source>
        <dbReference type="ARBA" id="ARBA00005051"/>
    </source>
</evidence>
<dbReference type="PANTHER" id="PTHR43071:SF1">
    <property type="entry name" value="2-AMINO-4-HYDROXY-6-HYDROXYMETHYLDIHYDROPTERIDINE PYROPHOSPHOKINASE"/>
    <property type="match status" value="1"/>
</dbReference>
<dbReference type="EMBL" id="JACHXV010000003">
    <property type="protein sequence ID" value="MBB3173230.1"/>
    <property type="molecule type" value="Genomic_DNA"/>
</dbReference>
<evidence type="ECO:0000313" key="15">
    <source>
        <dbReference type="EMBL" id="NVN30403.1"/>
    </source>
</evidence>
<dbReference type="RefSeq" id="WP_176623912.1">
    <property type="nucleotide sequence ID" value="NZ_JABXXQ010000147.1"/>
</dbReference>
<evidence type="ECO:0000256" key="8">
    <source>
        <dbReference type="ARBA" id="ARBA00022840"/>
    </source>
</evidence>
<dbReference type="EC" id="2.7.6.3" evidence="3"/>
<evidence type="ECO:0000256" key="3">
    <source>
        <dbReference type="ARBA" id="ARBA00013253"/>
    </source>
</evidence>
<reference evidence="15 17" key="1">
    <citation type="submission" date="2020-06" db="EMBL/GenBank/DDBJ databases">
        <title>Description of novel acetic acid bacteria.</title>
        <authorList>
            <person name="Sombolestani A."/>
        </authorList>
    </citation>
    <scope>NUCLEOTIDE SEQUENCE [LARGE SCALE GENOMIC DNA]</scope>
    <source>
        <strain evidence="15 17">LMG 26838</strain>
    </source>
</reference>
<evidence type="ECO:0000256" key="6">
    <source>
        <dbReference type="ARBA" id="ARBA00022741"/>
    </source>
</evidence>
<sequence>MIFIALGANLPHPDGRDALQTCIDAVAALDLVPGLRRVAASSWYASAAEPPSGQPDYVNGVVAFVPTGFDAVDPAGLLAALQRIETAFGRVRSVPNAARTLDLDIVAIDDVVRDVPDPVLPHPRAHLRGFVLAPLAEIAPHWRHPRLGRTAADLLAALKGGVPRRL</sequence>
<proteinExistence type="inferred from homology"/>